<dbReference type="RefSeq" id="WP_005840358.1">
    <property type="nucleotide sequence ID" value="NZ_GG697141.2"/>
</dbReference>
<dbReference type="Pfam" id="PF00367">
    <property type="entry name" value="PTS_EIIB"/>
    <property type="match status" value="1"/>
</dbReference>
<dbReference type="PANTHER" id="PTHR30175:SF3">
    <property type="entry name" value="PTS SYSTEM N-ACETYLMURAMIC ACID-SPECIFIC EIIBC COMPONENT"/>
    <property type="match status" value="1"/>
</dbReference>
<evidence type="ECO:0000256" key="1">
    <source>
        <dbReference type="ARBA" id="ARBA00004651"/>
    </source>
</evidence>
<keyword evidence="8" id="KW-0418">Kinase</keyword>
<sequence length="494" mass="50809">MNYTDIARQVFALTGPADNIESATHCMTRLRLVLHDKKPEQIEALKKIEGVLGVYDAGEELQIIFGPGRVDRVTEAFLQELEAVRSSASPASSSSDGPTVGKVGLSDGAQSVGRSAAAEPTAPVESAAQAAAKAEIGDGKALHAKIRAKNATPIKLLFKRIASIFIPLIPAFIACGLISGTLNVVSKVDPAFAQTAVYQLLAIGGSTVFWGMNLFVGYNAAKEFGGTPILGGILGALLAHPGLASVELADGPLVPGRGGVISVLLVAALAAFVEKRLRRIIPEMFSLFLTPLFTFLIAGTIAICVLQPLGGFLSDCIGTAATSAIGSGGAITGFILGSTFLPMVMLGIHQTLTPIHAELLARYGVTILLPVLAMAGAGQVGASFAVYCKTKNRFLKKTIASALPVGIMGVGEPLIYGVTLPLGKPFIGACIGGACGGAVQAQFMVGAATLGISGLPLAAATDQIPVYLLGLVTAYIGGFIATWLIGFDDPPEES</sequence>
<keyword evidence="3" id="KW-1003">Cell membrane</keyword>
<keyword evidence="16" id="KW-1185">Reference proteome</keyword>
<dbReference type="InterPro" id="IPR018113">
    <property type="entry name" value="PTrfase_EIIB_Cys"/>
</dbReference>
<keyword evidence="5" id="KW-0808">Transferase</keyword>
<dbReference type="STRING" id="500635.MITSMUL_03995"/>
<dbReference type="PROSITE" id="PS51098">
    <property type="entry name" value="PTS_EIIB_TYPE_1"/>
    <property type="match status" value="1"/>
</dbReference>
<evidence type="ECO:0000256" key="7">
    <source>
        <dbReference type="ARBA" id="ARBA00022692"/>
    </source>
</evidence>
<evidence type="ECO:0000256" key="2">
    <source>
        <dbReference type="ARBA" id="ARBA00022448"/>
    </source>
</evidence>
<evidence type="ECO:0000259" key="14">
    <source>
        <dbReference type="PROSITE" id="PS51103"/>
    </source>
</evidence>
<dbReference type="AlphaFoldDB" id="C9KL96"/>
<feature type="domain" description="PTS EIIB type-1" evidence="13">
    <location>
        <begin position="4"/>
        <end position="87"/>
    </location>
</feature>
<feature type="transmembrane region" description="Helical" evidence="12">
    <location>
        <begin position="360"/>
        <end position="387"/>
    </location>
</feature>
<evidence type="ECO:0000256" key="4">
    <source>
        <dbReference type="ARBA" id="ARBA00022597"/>
    </source>
</evidence>
<dbReference type="PATRIC" id="fig|500635.8.peg.392"/>
<dbReference type="eggNOG" id="COG1263">
    <property type="taxonomic scope" value="Bacteria"/>
</dbReference>
<keyword evidence="10 12" id="KW-0472">Membrane</keyword>
<evidence type="ECO:0000256" key="11">
    <source>
        <dbReference type="PROSITE-ProRule" id="PRU00421"/>
    </source>
</evidence>
<evidence type="ECO:0000313" key="16">
    <source>
        <dbReference type="Proteomes" id="UP000003671"/>
    </source>
</evidence>
<keyword evidence="6" id="KW-0598">Phosphotransferase system</keyword>
<dbReference type="PANTHER" id="PTHR30175">
    <property type="entry name" value="PHOSPHOTRANSFERASE SYSTEM TRANSPORT PROTEIN"/>
    <property type="match status" value="1"/>
</dbReference>
<dbReference type="GO" id="GO:0016301">
    <property type="term" value="F:kinase activity"/>
    <property type="evidence" value="ECO:0007669"/>
    <property type="project" value="UniProtKB-KW"/>
</dbReference>
<feature type="domain" description="PTS EIIC type-1" evidence="14">
    <location>
        <begin position="159"/>
        <end position="494"/>
    </location>
</feature>
<evidence type="ECO:0000256" key="8">
    <source>
        <dbReference type="ARBA" id="ARBA00022777"/>
    </source>
</evidence>
<proteinExistence type="predicted"/>
<feature type="transmembrane region" description="Helical" evidence="12">
    <location>
        <begin position="285"/>
        <end position="309"/>
    </location>
</feature>
<dbReference type="CDD" id="cd00212">
    <property type="entry name" value="PTS_IIB_glc"/>
    <property type="match status" value="1"/>
</dbReference>
<dbReference type="Proteomes" id="UP000003671">
    <property type="component" value="Unassembled WGS sequence"/>
</dbReference>
<keyword evidence="2" id="KW-0813">Transport</keyword>
<keyword evidence="4" id="KW-0762">Sugar transport</keyword>
<feature type="transmembrane region" description="Helical" evidence="12">
    <location>
        <begin position="464"/>
        <end position="487"/>
    </location>
</feature>
<evidence type="ECO:0000256" key="6">
    <source>
        <dbReference type="ARBA" id="ARBA00022683"/>
    </source>
</evidence>
<gene>
    <name evidence="15" type="ORF">MITSMUL_03995</name>
</gene>
<dbReference type="PROSITE" id="PS01035">
    <property type="entry name" value="PTS_EIIB_TYPE_1_CYS"/>
    <property type="match status" value="1"/>
</dbReference>
<dbReference type="InterPro" id="IPR036878">
    <property type="entry name" value="Glu_permease_IIB"/>
</dbReference>
<keyword evidence="7 12" id="KW-0812">Transmembrane</keyword>
<accession>C9KL96</accession>
<dbReference type="Gene3D" id="3.30.1360.60">
    <property type="entry name" value="Glucose permease domain IIB"/>
    <property type="match status" value="1"/>
</dbReference>
<dbReference type="InterPro" id="IPR050558">
    <property type="entry name" value="PTS_Sugar-Specific_Components"/>
</dbReference>
<feature type="transmembrane region" description="Helical" evidence="12">
    <location>
        <begin position="426"/>
        <end position="452"/>
    </location>
</feature>
<reference evidence="15" key="1">
    <citation type="submission" date="2009-09" db="EMBL/GenBank/DDBJ databases">
        <authorList>
            <person name="Weinstock G."/>
            <person name="Sodergren E."/>
            <person name="Clifton S."/>
            <person name="Fulton L."/>
            <person name="Fulton B."/>
            <person name="Courtney L."/>
            <person name="Fronick C."/>
            <person name="Harrison M."/>
            <person name="Strong C."/>
            <person name="Farmer C."/>
            <person name="Delahaunty K."/>
            <person name="Markovic C."/>
            <person name="Hall O."/>
            <person name="Minx P."/>
            <person name="Tomlinson C."/>
            <person name="Mitreva M."/>
            <person name="Nelson J."/>
            <person name="Hou S."/>
            <person name="Wollam A."/>
            <person name="Pepin K.H."/>
            <person name="Johnson M."/>
            <person name="Bhonagiri V."/>
            <person name="Nash W.E."/>
            <person name="Warren W."/>
            <person name="Chinwalla A."/>
            <person name="Mardis E.R."/>
            <person name="Wilson R.K."/>
        </authorList>
    </citation>
    <scope>NUCLEOTIDE SEQUENCE [LARGE SCALE GENOMIC DNA]</scope>
    <source>
        <strain evidence="15">DSM 20544</strain>
    </source>
</reference>
<dbReference type="InterPro" id="IPR013013">
    <property type="entry name" value="PTS_EIIC_1"/>
</dbReference>
<evidence type="ECO:0000256" key="3">
    <source>
        <dbReference type="ARBA" id="ARBA00022475"/>
    </source>
</evidence>
<dbReference type="eggNOG" id="COG1264">
    <property type="taxonomic scope" value="Bacteria"/>
</dbReference>
<feature type="transmembrane region" description="Helical" evidence="12">
    <location>
        <begin position="329"/>
        <end position="348"/>
    </location>
</feature>
<dbReference type="PROSITE" id="PS51103">
    <property type="entry name" value="PTS_EIIC_TYPE_1"/>
    <property type="match status" value="1"/>
</dbReference>
<dbReference type="EMBL" id="ABWK02000010">
    <property type="protein sequence ID" value="EEX69374.1"/>
    <property type="molecule type" value="Genomic_DNA"/>
</dbReference>
<dbReference type="GO" id="GO:0008982">
    <property type="term" value="F:protein-N(PI)-phosphohistidine-sugar phosphotransferase activity"/>
    <property type="evidence" value="ECO:0007669"/>
    <property type="project" value="InterPro"/>
</dbReference>
<dbReference type="SUPFAM" id="SSF55604">
    <property type="entry name" value="Glucose permease domain IIB"/>
    <property type="match status" value="1"/>
</dbReference>
<dbReference type="InterPro" id="IPR003352">
    <property type="entry name" value="PTS_EIIC"/>
</dbReference>
<feature type="transmembrane region" description="Helical" evidence="12">
    <location>
        <begin position="228"/>
        <end position="248"/>
    </location>
</feature>
<protein>
    <submittedName>
        <fullName evidence="15">Phosphotransferase system, EIIC</fullName>
    </submittedName>
</protein>
<comment type="caution">
    <text evidence="15">The sequence shown here is derived from an EMBL/GenBank/DDBJ whole genome shotgun (WGS) entry which is preliminary data.</text>
</comment>
<evidence type="ECO:0000256" key="9">
    <source>
        <dbReference type="ARBA" id="ARBA00022989"/>
    </source>
</evidence>
<dbReference type="GO" id="GO:0005886">
    <property type="term" value="C:plasma membrane"/>
    <property type="evidence" value="ECO:0007669"/>
    <property type="project" value="UniProtKB-SubCell"/>
</dbReference>
<evidence type="ECO:0000313" key="15">
    <source>
        <dbReference type="EMBL" id="EEX69374.1"/>
    </source>
</evidence>
<dbReference type="HOGENOM" id="CLU_012312_2_0_9"/>
<feature type="transmembrane region" description="Helical" evidence="12">
    <location>
        <begin position="399"/>
        <end position="419"/>
    </location>
</feature>
<feature type="active site" description="Phosphocysteine intermediate; for EIIB activity" evidence="11">
    <location>
        <position position="26"/>
    </location>
</feature>
<name>C9KL96_9FIRM</name>
<dbReference type="Pfam" id="PF02378">
    <property type="entry name" value="PTS_EIIC"/>
    <property type="match status" value="1"/>
</dbReference>
<feature type="transmembrane region" description="Helical" evidence="12">
    <location>
        <begin position="197"/>
        <end position="216"/>
    </location>
</feature>
<dbReference type="GeneID" id="93481103"/>
<dbReference type="GO" id="GO:0090588">
    <property type="term" value="F:protein-phosphocysteine-N-acetylmuramate phosphotransferase system transporter activity"/>
    <property type="evidence" value="ECO:0007669"/>
    <property type="project" value="TreeGrafter"/>
</dbReference>
<keyword evidence="9 12" id="KW-1133">Transmembrane helix</keyword>
<feature type="transmembrane region" description="Helical" evidence="12">
    <location>
        <begin position="164"/>
        <end position="185"/>
    </location>
</feature>
<dbReference type="InterPro" id="IPR001996">
    <property type="entry name" value="PTS_IIB_1"/>
</dbReference>
<organism evidence="15 16">
    <name type="scientific">Mitsuokella multacida DSM 20544</name>
    <dbReference type="NCBI Taxonomy" id="500635"/>
    <lineage>
        <taxon>Bacteria</taxon>
        <taxon>Bacillati</taxon>
        <taxon>Bacillota</taxon>
        <taxon>Negativicutes</taxon>
        <taxon>Selenomonadales</taxon>
        <taxon>Selenomonadaceae</taxon>
        <taxon>Mitsuokella</taxon>
    </lineage>
</organism>
<dbReference type="GO" id="GO:0009401">
    <property type="term" value="P:phosphoenolpyruvate-dependent sugar phosphotransferase system"/>
    <property type="evidence" value="ECO:0007669"/>
    <property type="project" value="UniProtKB-KW"/>
</dbReference>
<evidence type="ECO:0000256" key="10">
    <source>
        <dbReference type="ARBA" id="ARBA00023136"/>
    </source>
</evidence>
<evidence type="ECO:0000256" key="5">
    <source>
        <dbReference type="ARBA" id="ARBA00022679"/>
    </source>
</evidence>
<comment type="subcellular location">
    <subcellularLocation>
        <location evidence="1">Cell membrane</location>
        <topology evidence="1">Multi-pass membrane protein</topology>
    </subcellularLocation>
</comment>
<evidence type="ECO:0000259" key="13">
    <source>
        <dbReference type="PROSITE" id="PS51098"/>
    </source>
</evidence>
<evidence type="ECO:0000256" key="12">
    <source>
        <dbReference type="SAM" id="Phobius"/>
    </source>
</evidence>